<reference evidence="2" key="1">
    <citation type="journal article" date="2019" name="Int. J. Syst. Evol. Microbiol.">
        <title>The Global Catalogue of Microorganisms (GCM) 10K type strain sequencing project: providing services to taxonomists for standard genome sequencing and annotation.</title>
        <authorList>
            <consortium name="The Broad Institute Genomics Platform"/>
            <consortium name="The Broad Institute Genome Sequencing Center for Infectious Disease"/>
            <person name="Wu L."/>
            <person name="Ma J."/>
        </authorList>
    </citation>
    <scope>NUCLEOTIDE SEQUENCE [LARGE SCALE GENOMIC DNA]</scope>
    <source>
        <strain evidence="2">JCM 19129</strain>
    </source>
</reference>
<protein>
    <recommendedName>
        <fullName evidence="3">Replication protein</fullName>
    </recommendedName>
</protein>
<accession>A0ABP9FTF1</accession>
<dbReference type="EMBL" id="BAABLW010000003">
    <property type="protein sequence ID" value="GAA4914580.1"/>
    <property type="molecule type" value="Genomic_DNA"/>
</dbReference>
<dbReference type="RefSeq" id="WP_345476687.1">
    <property type="nucleotide sequence ID" value="NZ_BAABLW010000003.1"/>
</dbReference>
<dbReference type="Proteomes" id="UP001500368">
    <property type="component" value="Unassembled WGS sequence"/>
</dbReference>
<comment type="caution">
    <text evidence="1">The sequence shown here is derived from an EMBL/GenBank/DDBJ whole genome shotgun (WGS) entry which is preliminary data.</text>
</comment>
<proteinExistence type="predicted"/>
<keyword evidence="2" id="KW-1185">Reference proteome</keyword>
<organism evidence="1 2">
    <name type="scientific">Nesterenkonia rhizosphaerae</name>
    <dbReference type="NCBI Taxonomy" id="1348272"/>
    <lineage>
        <taxon>Bacteria</taxon>
        <taxon>Bacillati</taxon>
        <taxon>Actinomycetota</taxon>
        <taxon>Actinomycetes</taxon>
        <taxon>Micrococcales</taxon>
        <taxon>Micrococcaceae</taxon>
        <taxon>Nesterenkonia</taxon>
    </lineage>
</organism>
<name>A0ABP9FTF1_9MICC</name>
<gene>
    <name evidence="1" type="ORF">GCM10025790_06890</name>
</gene>
<sequence length="195" mass="22565">MAENHRRLNVGLWREGSDFREVPPYAQLLYLMMIGDDHTRSTGYLILAPGRFSEMAPTWTTEDVETALSELEDRGYIIVDRKYQEVLIRTYTKHDYHLKNEKRAKGVANQLAFIQSPAIKDAFALQHARLQIAQPELVCWAVWQASYPQLYAEIQRHRQALVQEGQPDAAPVENLDYVTGELLPDEYDMRPTPVY</sequence>
<evidence type="ECO:0000313" key="1">
    <source>
        <dbReference type="EMBL" id="GAA4914580.1"/>
    </source>
</evidence>
<evidence type="ECO:0008006" key="3">
    <source>
        <dbReference type="Google" id="ProtNLM"/>
    </source>
</evidence>
<evidence type="ECO:0000313" key="2">
    <source>
        <dbReference type="Proteomes" id="UP001500368"/>
    </source>
</evidence>